<evidence type="ECO:0000256" key="6">
    <source>
        <dbReference type="SAM" id="Phobius"/>
    </source>
</evidence>
<feature type="domain" description="GtrA/DPMS transmembrane" evidence="7">
    <location>
        <begin position="30"/>
        <end position="146"/>
    </location>
</feature>
<evidence type="ECO:0000256" key="5">
    <source>
        <dbReference type="ARBA" id="ARBA00023136"/>
    </source>
</evidence>
<dbReference type="EMBL" id="JAEKNN010000016">
    <property type="protein sequence ID" value="MBJ7608496.1"/>
    <property type="molecule type" value="Genomic_DNA"/>
</dbReference>
<dbReference type="Pfam" id="PF04138">
    <property type="entry name" value="GtrA_DPMS_TM"/>
    <property type="match status" value="1"/>
</dbReference>
<feature type="transmembrane region" description="Helical" evidence="6">
    <location>
        <begin position="120"/>
        <end position="139"/>
    </location>
</feature>
<dbReference type="PANTHER" id="PTHR38459">
    <property type="entry name" value="PROPHAGE BACTOPRENOL-LINKED GLUCOSE TRANSLOCASE HOMOLOG"/>
    <property type="match status" value="1"/>
</dbReference>
<comment type="caution">
    <text evidence="8">The sequence shown here is derived from an EMBL/GenBank/DDBJ whole genome shotgun (WGS) entry which is preliminary data.</text>
</comment>
<dbReference type="GO" id="GO:0000271">
    <property type="term" value="P:polysaccharide biosynthetic process"/>
    <property type="evidence" value="ECO:0007669"/>
    <property type="project" value="InterPro"/>
</dbReference>
<name>A0A934NFS9_9BACT</name>
<feature type="transmembrane region" description="Helical" evidence="6">
    <location>
        <begin position="55"/>
        <end position="81"/>
    </location>
</feature>
<accession>A0A934NFS9</accession>
<evidence type="ECO:0000259" key="7">
    <source>
        <dbReference type="Pfam" id="PF04138"/>
    </source>
</evidence>
<evidence type="ECO:0000313" key="8">
    <source>
        <dbReference type="EMBL" id="MBJ7608496.1"/>
    </source>
</evidence>
<keyword evidence="4 6" id="KW-1133">Transmembrane helix</keyword>
<dbReference type="InterPro" id="IPR007267">
    <property type="entry name" value="GtrA_DPMS_TM"/>
</dbReference>
<organism evidence="8 9">
    <name type="scientific">Candidatus Amunia macphersoniae</name>
    <dbReference type="NCBI Taxonomy" id="3127014"/>
    <lineage>
        <taxon>Bacteria</taxon>
        <taxon>Bacillati</taxon>
        <taxon>Candidatus Dormiibacterota</taxon>
        <taxon>Candidatus Dormibacteria</taxon>
        <taxon>Candidatus Aeolococcales</taxon>
        <taxon>Candidatus Aeolococcaceae</taxon>
        <taxon>Candidatus Amunia</taxon>
    </lineage>
</organism>
<evidence type="ECO:0000313" key="9">
    <source>
        <dbReference type="Proteomes" id="UP000614410"/>
    </source>
</evidence>
<dbReference type="AlphaFoldDB" id="A0A934NFS9"/>
<evidence type="ECO:0000256" key="1">
    <source>
        <dbReference type="ARBA" id="ARBA00004141"/>
    </source>
</evidence>
<protein>
    <submittedName>
        <fullName evidence="8">GtrA family protein</fullName>
    </submittedName>
</protein>
<sequence length="163" mass="17353">MLTPTTRVRSGAVRAEAMRIAVAHHRRFATFLGVGATGVLIANGGLVLLREALGLDVFVAGALSWQAAIIVTFTLNAAITWRGACERSLMARLGSFELISVVGLCIYLSTIAVVQGVLHLHYIVGGLAGSGVASLWNYAANHRFTFRWDDEAEAMSAEELPAA</sequence>
<comment type="similarity">
    <text evidence="2">Belongs to the GtrA family.</text>
</comment>
<keyword evidence="5 6" id="KW-0472">Membrane</keyword>
<gene>
    <name evidence="8" type="ORF">JF887_03565</name>
</gene>
<dbReference type="InterPro" id="IPR051401">
    <property type="entry name" value="GtrA_CellWall_Glycosyl"/>
</dbReference>
<dbReference type="PANTHER" id="PTHR38459:SF1">
    <property type="entry name" value="PROPHAGE BACTOPRENOL-LINKED GLUCOSE TRANSLOCASE HOMOLOG"/>
    <property type="match status" value="1"/>
</dbReference>
<feature type="transmembrane region" description="Helical" evidence="6">
    <location>
        <begin position="28"/>
        <end position="49"/>
    </location>
</feature>
<evidence type="ECO:0000256" key="4">
    <source>
        <dbReference type="ARBA" id="ARBA00022989"/>
    </source>
</evidence>
<dbReference type="Proteomes" id="UP000614410">
    <property type="component" value="Unassembled WGS sequence"/>
</dbReference>
<comment type="subcellular location">
    <subcellularLocation>
        <location evidence="1">Membrane</location>
        <topology evidence="1">Multi-pass membrane protein</topology>
    </subcellularLocation>
</comment>
<dbReference type="GO" id="GO:0005886">
    <property type="term" value="C:plasma membrane"/>
    <property type="evidence" value="ECO:0007669"/>
    <property type="project" value="TreeGrafter"/>
</dbReference>
<reference evidence="8 9" key="1">
    <citation type="submission" date="2020-10" db="EMBL/GenBank/DDBJ databases">
        <title>Ca. Dormibacterota MAGs.</title>
        <authorList>
            <person name="Montgomery K."/>
        </authorList>
    </citation>
    <scope>NUCLEOTIDE SEQUENCE [LARGE SCALE GENOMIC DNA]</scope>
    <source>
        <strain evidence="8">Mitchell_Peninsula_5</strain>
    </source>
</reference>
<proteinExistence type="inferred from homology"/>
<evidence type="ECO:0000256" key="2">
    <source>
        <dbReference type="ARBA" id="ARBA00009399"/>
    </source>
</evidence>
<evidence type="ECO:0000256" key="3">
    <source>
        <dbReference type="ARBA" id="ARBA00022692"/>
    </source>
</evidence>
<keyword evidence="3 6" id="KW-0812">Transmembrane</keyword>
<feature type="transmembrane region" description="Helical" evidence="6">
    <location>
        <begin position="93"/>
        <end position="114"/>
    </location>
</feature>